<keyword evidence="3" id="KW-1185">Reference proteome</keyword>
<accession>A0A4Z2G1J7</accession>
<dbReference type="AlphaFoldDB" id="A0A4Z2G1J7"/>
<gene>
    <name evidence="2" type="ORF">EYF80_042361</name>
</gene>
<evidence type="ECO:0000313" key="3">
    <source>
        <dbReference type="Proteomes" id="UP000314294"/>
    </source>
</evidence>
<reference evidence="2 3" key="1">
    <citation type="submission" date="2019-03" db="EMBL/GenBank/DDBJ databases">
        <title>First draft genome of Liparis tanakae, snailfish: a comprehensive survey of snailfish specific genes.</title>
        <authorList>
            <person name="Kim W."/>
            <person name="Song I."/>
            <person name="Jeong J.-H."/>
            <person name="Kim D."/>
            <person name="Kim S."/>
            <person name="Ryu S."/>
            <person name="Song J.Y."/>
            <person name="Lee S.K."/>
        </authorList>
    </citation>
    <scope>NUCLEOTIDE SEQUENCE [LARGE SCALE GENOMIC DNA]</scope>
    <source>
        <tissue evidence="2">Muscle</tissue>
    </source>
</reference>
<dbReference type="Proteomes" id="UP000314294">
    <property type="component" value="Unassembled WGS sequence"/>
</dbReference>
<evidence type="ECO:0000313" key="2">
    <source>
        <dbReference type="EMBL" id="TNN47418.1"/>
    </source>
</evidence>
<evidence type="ECO:0000256" key="1">
    <source>
        <dbReference type="SAM" id="MobiDB-lite"/>
    </source>
</evidence>
<sequence length="328" mass="33385">MESLGVELLNVTLQAEAPERRHPPLCFSLGLFGHFHLDEFLPQLFVLLLRLRALLLHLFQLVAWSSCCVTDPASGASAAGSCSPTAACSLPTLSTSVSIFSPLVLSVFCRWNWMSSACKHPPKPRPAPPPLLSPPRPPSSPGLLPFSADKGDALPANRRCGGSPLRQAGPRAAAAAAAAAESVGSSPAASALLAPATSASAPSGWTAAPARLSGSLSLPSAELKLSLAPMARLFPAGRGDVELPGCLGARLVGPSWAVAGEGARCCLRLPALLSADAVDADGGSAAPLAAGFILCSTGINSTNPGCDVLSTIHIVHLHTSKVPTGAEL</sequence>
<feature type="compositionally biased region" description="Pro residues" evidence="1">
    <location>
        <begin position="124"/>
        <end position="140"/>
    </location>
</feature>
<organism evidence="2 3">
    <name type="scientific">Liparis tanakae</name>
    <name type="common">Tanaka's snailfish</name>
    <dbReference type="NCBI Taxonomy" id="230148"/>
    <lineage>
        <taxon>Eukaryota</taxon>
        <taxon>Metazoa</taxon>
        <taxon>Chordata</taxon>
        <taxon>Craniata</taxon>
        <taxon>Vertebrata</taxon>
        <taxon>Euteleostomi</taxon>
        <taxon>Actinopterygii</taxon>
        <taxon>Neopterygii</taxon>
        <taxon>Teleostei</taxon>
        <taxon>Neoteleostei</taxon>
        <taxon>Acanthomorphata</taxon>
        <taxon>Eupercaria</taxon>
        <taxon>Perciformes</taxon>
        <taxon>Cottioidei</taxon>
        <taxon>Cottales</taxon>
        <taxon>Liparidae</taxon>
        <taxon>Liparis</taxon>
    </lineage>
</organism>
<comment type="caution">
    <text evidence="2">The sequence shown here is derived from an EMBL/GenBank/DDBJ whole genome shotgun (WGS) entry which is preliminary data.</text>
</comment>
<proteinExistence type="predicted"/>
<feature type="region of interest" description="Disordered" evidence="1">
    <location>
        <begin position="120"/>
        <end position="148"/>
    </location>
</feature>
<protein>
    <submittedName>
        <fullName evidence="2">Uncharacterized protein</fullName>
    </submittedName>
</protein>
<dbReference type="EMBL" id="SRLO01000743">
    <property type="protein sequence ID" value="TNN47418.1"/>
    <property type="molecule type" value="Genomic_DNA"/>
</dbReference>
<name>A0A4Z2G1J7_9TELE</name>